<dbReference type="OrthoDB" id="3026777at2759"/>
<feature type="transmembrane region" description="Helical" evidence="5">
    <location>
        <begin position="406"/>
        <end position="428"/>
    </location>
</feature>
<feature type="transmembrane region" description="Helical" evidence="5">
    <location>
        <begin position="275"/>
        <end position="296"/>
    </location>
</feature>
<dbReference type="Gene3D" id="1.20.1250.20">
    <property type="entry name" value="MFS general substrate transporter like domains"/>
    <property type="match status" value="1"/>
</dbReference>
<evidence type="ECO:0000256" key="1">
    <source>
        <dbReference type="ARBA" id="ARBA00004141"/>
    </source>
</evidence>
<keyword evidence="3 5" id="KW-1133">Transmembrane helix</keyword>
<evidence type="ECO:0000256" key="4">
    <source>
        <dbReference type="ARBA" id="ARBA00023136"/>
    </source>
</evidence>
<reference evidence="7" key="1">
    <citation type="submission" date="2025-08" db="UniProtKB">
        <authorList>
            <consortium name="RefSeq"/>
        </authorList>
    </citation>
    <scope>IDENTIFICATION</scope>
    <source>
        <tissue evidence="7">Whole sample</tissue>
    </source>
</reference>
<feature type="transmembrane region" description="Helical" evidence="5">
    <location>
        <begin position="187"/>
        <end position="209"/>
    </location>
</feature>
<feature type="transmembrane region" description="Helical" evidence="5">
    <location>
        <begin position="440"/>
        <end position="461"/>
    </location>
</feature>
<protein>
    <submittedName>
        <fullName evidence="7">Proton-coupled folate transporter-like</fullName>
    </submittedName>
</protein>
<keyword evidence="2 5" id="KW-0812">Transmembrane</keyword>
<feature type="transmembrane region" description="Helical" evidence="5">
    <location>
        <begin position="155"/>
        <end position="175"/>
    </location>
</feature>
<dbReference type="GO" id="GO:0016020">
    <property type="term" value="C:membrane"/>
    <property type="evidence" value="ECO:0007669"/>
    <property type="project" value="UniProtKB-SubCell"/>
</dbReference>
<accession>A0A8B8EW67</accession>
<sequence length="496" mass="55066">MSIFKESGRSISNYLSQVFSVASLGCFYDCEVDLVFLLYSIADSLLDAILRPNVPQMVCFSIYPEQVQNCRQMNLHASIQTRVQKESTTYLILHKLLTNTPALVLGMFCGAWSDKYGRKLPIALPSFGTTFAVLFYMAANMTYKGSLDFFLCGSFVHGCFGKTAMINMAVNSYIVDVTSEERRTKKLGILAAMQFIGMFIGSLIGGLLIDLTSILTSYCIVSALSAVVVSLTLLSLRETLQLDDEDNESPFRSFFRGRNVQDSFKVLTRSRSGKLRFCILCLFGIVLLHQTCRTGLTDVTLLYTEKSPLSWPTSWFGYLSAADNAAMGLILLVLLPVLSGVAKLNDAAISMLGLFCACVRFVIMTWSKKTWMVWFSMVIGSIAGVINSPIRSLLSKMVHEDEVGKMFSLLGSGETIAKFCAVFFTYLYGYTIDIFPGFPFIFAAILYILMMVIMLIVYVSYVPETEPRTPPQSGSNWELDRIECTAGKEMTYSGAG</sequence>
<feature type="transmembrane region" description="Helical" evidence="5">
    <location>
        <begin position="215"/>
        <end position="236"/>
    </location>
</feature>
<dbReference type="PROSITE" id="PS51257">
    <property type="entry name" value="PROKAR_LIPOPROTEIN"/>
    <property type="match status" value="1"/>
</dbReference>
<evidence type="ECO:0000256" key="5">
    <source>
        <dbReference type="SAM" id="Phobius"/>
    </source>
</evidence>
<feature type="transmembrane region" description="Helical" evidence="5">
    <location>
        <begin position="316"/>
        <end position="335"/>
    </location>
</feature>
<dbReference type="Pfam" id="PF07690">
    <property type="entry name" value="MFS_1"/>
    <property type="match status" value="1"/>
</dbReference>
<dbReference type="PANTHER" id="PTHR23507:SF1">
    <property type="entry name" value="FI18259P1-RELATED"/>
    <property type="match status" value="1"/>
</dbReference>
<dbReference type="KEGG" id="cvn:111137149"/>
<dbReference type="AlphaFoldDB" id="A0A8B8EW67"/>
<dbReference type="InterPro" id="IPR011701">
    <property type="entry name" value="MFS"/>
</dbReference>
<dbReference type="RefSeq" id="XP_022344172.1">
    <property type="nucleotide sequence ID" value="XM_022488464.1"/>
</dbReference>
<keyword evidence="6" id="KW-1185">Reference proteome</keyword>
<dbReference type="Proteomes" id="UP000694844">
    <property type="component" value="Chromosome 5"/>
</dbReference>
<dbReference type="GeneID" id="111137149"/>
<gene>
    <name evidence="7" type="primary">LOC111137149</name>
</gene>
<name>A0A8B8EW67_CRAVI</name>
<evidence type="ECO:0000256" key="2">
    <source>
        <dbReference type="ARBA" id="ARBA00022692"/>
    </source>
</evidence>
<evidence type="ECO:0000256" key="3">
    <source>
        <dbReference type="ARBA" id="ARBA00022989"/>
    </source>
</evidence>
<feature type="transmembrane region" description="Helical" evidence="5">
    <location>
        <begin position="347"/>
        <end position="366"/>
    </location>
</feature>
<feature type="transmembrane region" description="Helical" evidence="5">
    <location>
        <begin position="372"/>
        <end position="394"/>
    </location>
</feature>
<dbReference type="PANTHER" id="PTHR23507">
    <property type="entry name" value="ZGC:174356"/>
    <property type="match status" value="1"/>
</dbReference>
<evidence type="ECO:0000313" key="6">
    <source>
        <dbReference type="Proteomes" id="UP000694844"/>
    </source>
</evidence>
<keyword evidence="4 5" id="KW-0472">Membrane</keyword>
<evidence type="ECO:0000313" key="7">
    <source>
        <dbReference type="RefSeq" id="XP_022344172.1"/>
    </source>
</evidence>
<organism evidence="6 7">
    <name type="scientific">Crassostrea virginica</name>
    <name type="common">Eastern oyster</name>
    <dbReference type="NCBI Taxonomy" id="6565"/>
    <lineage>
        <taxon>Eukaryota</taxon>
        <taxon>Metazoa</taxon>
        <taxon>Spiralia</taxon>
        <taxon>Lophotrochozoa</taxon>
        <taxon>Mollusca</taxon>
        <taxon>Bivalvia</taxon>
        <taxon>Autobranchia</taxon>
        <taxon>Pteriomorphia</taxon>
        <taxon>Ostreida</taxon>
        <taxon>Ostreoidea</taxon>
        <taxon>Ostreidae</taxon>
        <taxon>Crassostrea</taxon>
    </lineage>
</organism>
<dbReference type="SUPFAM" id="SSF103473">
    <property type="entry name" value="MFS general substrate transporter"/>
    <property type="match status" value="1"/>
</dbReference>
<dbReference type="GO" id="GO:0022857">
    <property type="term" value="F:transmembrane transporter activity"/>
    <property type="evidence" value="ECO:0007669"/>
    <property type="project" value="InterPro"/>
</dbReference>
<feature type="transmembrane region" description="Helical" evidence="5">
    <location>
        <begin position="122"/>
        <end position="143"/>
    </location>
</feature>
<proteinExistence type="predicted"/>
<comment type="subcellular location">
    <subcellularLocation>
        <location evidence="1">Membrane</location>
        <topology evidence="1">Multi-pass membrane protein</topology>
    </subcellularLocation>
</comment>
<dbReference type="InterPro" id="IPR036259">
    <property type="entry name" value="MFS_trans_sf"/>
</dbReference>